<evidence type="ECO:0000256" key="4">
    <source>
        <dbReference type="ARBA" id="ARBA00022692"/>
    </source>
</evidence>
<dbReference type="EMBL" id="PDCG01000001">
    <property type="protein sequence ID" value="RBP98315.1"/>
    <property type="molecule type" value="Genomic_DNA"/>
</dbReference>
<dbReference type="RefSeq" id="WP_113859292.1">
    <property type="nucleotide sequence ID" value="NZ_PDCG01000001.1"/>
</dbReference>
<evidence type="ECO:0000256" key="7">
    <source>
        <dbReference type="SAM" id="Phobius"/>
    </source>
</evidence>
<accession>A0A366K998</accession>
<keyword evidence="5 7" id="KW-1133">Transmembrane helix</keyword>
<dbReference type="InterPro" id="IPR005115">
    <property type="entry name" value="Gly_transporter"/>
</dbReference>
<evidence type="ECO:0000256" key="1">
    <source>
        <dbReference type="ARBA" id="ARBA00004651"/>
    </source>
</evidence>
<gene>
    <name evidence="9" type="ORF">CRD60_00025</name>
</gene>
<feature type="transmembrane region" description="Helical" evidence="7">
    <location>
        <begin position="71"/>
        <end position="87"/>
    </location>
</feature>
<evidence type="ECO:0000256" key="2">
    <source>
        <dbReference type="ARBA" id="ARBA00008193"/>
    </source>
</evidence>
<evidence type="ECO:0000313" key="10">
    <source>
        <dbReference type="Proteomes" id="UP000252530"/>
    </source>
</evidence>
<feature type="transmembrane region" description="Helical" evidence="7">
    <location>
        <begin position="12"/>
        <end position="32"/>
    </location>
</feature>
<evidence type="ECO:0000256" key="6">
    <source>
        <dbReference type="ARBA" id="ARBA00023136"/>
    </source>
</evidence>
<dbReference type="PANTHER" id="PTHR30506:SF3">
    <property type="entry name" value="UPF0126 INNER MEMBRANE PROTEIN YADS-RELATED"/>
    <property type="match status" value="1"/>
</dbReference>
<dbReference type="Proteomes" id="UP000252530">
    <property type="component" value="Unassembled WGS sequence"/>
</dbReference>
<reference evidence="9 10" key="1">
    <citation type="submission" date="2017-10" db="EMBL/GenBank/DDBJ databases">
        <title>Bifidobacterium xylocopum sp. nov. and Bifidobacterium aemilianum sp. nov., from the carpenter bee (Xylocopa violacea) digestive tract.</title>
        <authorList>
            <person name="Alberoni D."/>
            <person name="Baffoni L."/>
            <person name="Di Gioia D."/>
            <person name="Gaggia F."/>
            <person name="Biavati B."/>
        </authorList>
    </citation>
    <scope>NUCLEOTIDE SEQUENCE [LARGE SCALE GENOMIC DNA]</scope>
    <source>
        <strain evidence="9 10">XV10</strain>
    </source>
</reference>
<organism evidence="9 10">
    <name type="scientific">Bifidobacterium aemilianum</name>
    <dbReference type="NCBI Taxonomy" id="2493120"/>
    <lineage>
        <taxon>Bacteria</taxon>
        <taxon>Bacillati</taxon>
        <taxon>Actinomycetota</taxon>
        <taxon>Actinomycetes</taxon>
        <taxon>Bifidobacteriales</taxon>
        <taxon>Bifidobacteriaceae</taxon>
        <taxon>Bifidobacterium</taxon>
    </lineage>
</organism>
<comment type="subcellular location">
    <subcellularLocation>
        <location evidence="1">Cell membrane</location>
        <topology evidence="1">Multi-pass membrane protein</topology>
    </subcellularLocation>
</comment>
<keyword evidence="4 7" id="KW-0812">Transmembrane</keyword>
<protein>
    <recommendedName>
        <fullName evidence="8">Glycine transporter domain-containing protein</fullName>
    </recommendedName>
</protein>
<dbReference type="AlphaFoldDB" id="A0A366K998"/>
<evidence type="ECO:0000256" key="5">
    <source>
        <dbReference type="ARBA" id="ARBA00022989"/>
    </source>
</evidence>
<feature type="transmembrane region" description="Helical" evidence="7">
    <location>
        <begin position="157"/>
        <end position="176"/>
    </location>
</feature>
<feature type="transmembrane region" description="Helical" evidence="7">
    <location>
        <begin position="117"/>
        <end position="137"/>
    </location>
</feature>
<name>A0A366K998_9BIFI</name>
<comment type="similarity">
    <text evidence="2">Belongs to the UPF0126 family.</text>
</comment>
<comment type="caution">
    <text evidence="9">The sequence shown here is derived from an EMBL/GenBank/DDBJ whole genome shotgun (WGS) entry which is preliminary data.</text>
</comment>
<evidence type="ECO:0000256" key="3">
    <source>
        <dbReference type="ARBA" id="ARBA00022475"/>
    </source>
</evidence>
<dbReference type="OrthoDB" id="9791874at2"/>
<proteinExistence type="inferred from homology"/>
<evidence type="ECO:0000313" key="9">
    <source>
        <dbReference type="EMBL" id="RBP98315.1"/>
    </source>
</evidence>
<dbReference type="Pfam" id="PF03458">
    <property type="entry name" value="Gly_transporter"/>
    <property type="match status" value="2"/>
</dbReference>
<dbReference type="PANTHER" id="PTHR30506">
    <property type="entry name" value="INNER MEMBRANE PROTEIN"/>
    <property type="match status" value="1"/>
</dbReference>
<keyword evidence="3" id="KW-1003">Cell membrane</keyword>
<keyword evidence="10" id="KW-1185">Reference proteome</keyword>
<feature type="domain" description="Glycine transporter" evidence="8">
    <location>
        <begin position="99"/>
        <end position="173"/>
    </location>
</feature>
<evidence type="ECO:0000259" key="8">
    <source>
        <dbReference type="Pfam" id="PF03458"/>
    </source>
</evidence>
<feature type="transmembrane region" description="Helical" evidence="7">
    <location>
        <begin position="38"/>
        <end position="59"/>
    </location>
</feature>
<feature type="domain" description="Glycine transporter" evidence="8">
    <location>
        <begin position="15"/>
        <end position="87"/>
    </location>
</feature>
<dbReference type="GO" id="GO:0005886">
    <property type="term" value="C:plasma membrane"/>
    <property type="evidence" value="ECO:0007669"/>
    <property type="project" value="UniProtKB-SubCell"/>
</dbReference>
<sequence length="249" mass="26776">MRQVALESNAFLISIEYIAIFCWGLIGGLTAIRKGYDFFAILITSWLTALGGGVIRDVLLGIAPVGISDKGMVVTALVASLAVVFIHPEVAELEWPMTMIDAFALGLFAVNGTAKALLYHSSGMTAIFLGMATALGGGLIRDMILNQVSTVIADPHWYAVPTLIGCLLTVFVTRAAQRGVIGFGWEMGLDICIVLLVVLLRILSVRFNWTVPRAMPRQQAHLPQAPYLRRPVIRPDLGDSGSQGAPDEG</sequence>
<keyword evidence="6 7" id="KW-0472">Membrane</keyword>
<feature type="transmembrane region" description="Helical" evidence="7">
    <location>
        <begin position="188"/>
        <end position="209"/>
    </location>
</feature>